<reference evidence="1" key="1">
    <citation type="journal article" date="2023" name="Science">
        <title>Genome structures resolve the early diversification of teleost fishes.</title>
        <authorList>
            <person name="Parey E."/>
            <person name="Louis A."/>
            <person name="Montfort J."/>
            <person name="Bouchez O."/>
            <person name="Roques C."/>
            <person name="Iampietro C."/>
            <person name="Lluch J."/>
            <person name="Castinel A."/>
            <person name="Donnadieu C."/>
            <person name="Desvignes T."/>
            <person name="Floi Bucao C."/>
            <person name="Jouanno E."/>
            <person name="Wen M."/>
            <person name="Mejri S."/>
            <person name="Dirks R."/>
            <person name="Jansen H."/>
            <person name="Henkel C."/>
            <person name="Chen W.J."/>
            <person name="Zahm M."/>
            <person name="Cabau C."/>
            <person name="Klopp C."/>
            <person name="Thompson A.W."/>
            <person name="Robinson-Rechavi M."/>
            <person name="Braasch I."/>
            <person name="Lecointre G."/>
            <person name="Bobe J."/>
            <person name="Postlethwait J.H."/>
            <person name="Berthelot C."/>
            <person name="Roest Crollius H."/>
            <person name="Guiguen Y."/>
        </authorList>
    </citation>
    <scope>NUCLEOTIDE SEQUENCE</scope>
    <source>
        <strain evidence="1">NC1722</strain>
    </source>
</reference>
<evidence type="ECO:0000313" key="2">
    <source>
        <dbReference type="Proteomes" id="UP001221898"/>
    </source>
</evidence>
<proteinExistence type="predicted"/>
<keyword evidence="2" id="KW-1185">Reference proteome</keyword>
<sequence>MRARRTMLSSLVWYTGNVDSIFPLNDAGLPKPLSIQPGSPSRSVLTQHNEPIVRGPGVGTERQGRVTAVAGLEPMGWSGLARRPGVELQVQGRGCVVFGLGGECHVIQPLWRASRGGRGVSRRAQRHSCYCSSDLPASSPFRVRREINTGGKE</sequence>
<dbReference type="Proteomes" id="UP001221898">
    <property type="component" value="Unassembled WGS sequence"/>
</dbReference>
<dbReference type="AlphaFoldDB" id="A0AAD7WCG7"/>
<name>A0AAD7WCG7_9TELE</name>
<dbReference type="EMBL" id="JAINUG010000165">
    <property type="protein sequence ID" value="KAJ8390839.1"/>
    <property type="molecule type" value="Genomic_DNA"/>
</dbReference>
<protein>
    <submittedName>
        <fullName evidence="1">Uncharacterized protein</fullName>
    </submittedName>
</protein>
<accession>A0AAD7WCG7</accession>
<evidence type="ECO:0000313" key="1">
    <source>
        <dbReference type="EMBL" id="KAJ8390839.1"/>
    </source>
</evidence>
<comment type="caution">
    <text evidence="1">The sequence shown here is derived from an EMBL/GenBank/DDBJ whole genome shotgun (WGS) entry which is preliminary data.</text>
</comment>
<gene>
    <name evidence="1" type="ORF">AAFF_G00099710</name>
</gene>
<organism evidence="1 2">
    <name type="scientific">Aldrovandia affinis</name>
    <dbReference type="NCBI Taxonomy" id="143900"/>
    <lineage>
        <taxon>Eukaryota</taxon>
        <taxon>Metazoa</taxon>
        <taxon>Chordata</taxon>
        <taxon>Craniata</taxon>
        <taxon>Vertebrata</taxon>
        <taxon>Euteleostomi</taxon>
        <taxon>Actinopterygii</taxon>
        <taxon>Neopterygii</taxon>
        <taxon>Teleostei</taxon>
        <taxon>Notacanthiformes</taxon>
        <taxon>Halosauridae</taxon>
        <taxon>Aldrovandia</taxon>
    </lineage>
</organism>